<proteinExistence type="predicted"/>
<evidence type="ECO:0000313" key="2">
    <source>
        <dbReference type="EMBL" id="MPM56172.1"/>
    </source>
</evidence>
<feature type="region of interest" description="Disordered" evidence="1">
    <location>
        <begin position="1"/>
        <end position="22"/>
    </location>
</feature>
<dbReference type="AlphaFoldDB" id="A0A645ASC0"/>
<dbReference type="EMBL" id="VSSQ01015625">
    <property type="protein sequence ID" value="MPM56172.1"/>
    <property type="molecule type" value="Genomic_DNA"/>
</dbReference>
<organism evidence="2">
    <name type="scientific">bioreactor metagenome</name>
    <dbReference type="NCBI Taxonomy" id="1076179"/>
    <lineage>
        <taxon>unclassified sequences</taxon>
        <taxon>metagenomes</taxon>
        <taxon>ecological metagenomes</taxon>
    </lineage>
</organism>
<protein>
    <submittedName>
        <fullName evidence="2">Uncharacterized protein</fullName>
    </submittedName>
</protein>
<accession>A0A645ASC0</accession>
<comment type="caution">
    <text evidence="2">The sequence shown here is derived from an EMBL/GenBank/DDBJ whole genome shotgun (WGS) entry which is preliminary data.</text>
</comment>
<reference evidence="2" key="1">
    <citation type="submission" date="2019-08" db="EMBL/GenBank/DDBJ databases">
        <authorList>
            <person name="Kucharzyk K."/>
            <person name="Murdoch R.W."/>
            <person name="Higgins S."/>
            <person name="Loffler F."/>
        </authorList>
    </citation>
    <scope>NUCLEOTIDE SEQUENCE</scope>
</reference>
<name>A0A645ASC0_9ZZZZ</name>
<gene>
    <name evidence="2" type="ORF">SDC9_102974</name>
</gene>
<sequence length="72" mass="8533">MAHRWDPNPLDRYSQTDTHDQYQPFLKAPSSRLLYDRRRERLPLVCSERLGPNRIESAWRDLGIDPAGILDR</sequence>
<evidence type="ECO:0000256" key="1">
    <source>
        <dbReference type="SAM" id="MobiDB-lite"/>
    </source>
</evidence>